<protein>
    <submittedName>
        <fullName evidence="1">Uncharacterized protein</fullName>
    </submittedName>
</protein>
<gene>
    <name evidence="1" type="ORF">Clacol_005025</name>
</gene>
<dbReference type="AlphaFoldDB" id="A0AAV5AB44"/>
<dbReference type="Gene3D" id="3.80.10.10">
    <property type="entry name" value="Ribonuclease Inhibitor"/>
    <property type="match status" value="1"/>
</dbReference>
<organism evidence="1 2">
    <name type="scientific">Clathrus columnatus</name>
    <dbReference type="NCBI Taxonomy" id="1419009"/>
    <lineage>
        <taxon>Eukaryota</taxon>
        <taxon>Fungi</taxon>
        <taxon>Dikarya</taxon>
        <taxon>Basidiomycota</taxon>
        <taxon>Agaricomycotina</taxon>
        <taxon>Agaricomycetes</taxon>
        <taxon>Phallomycetidae</taxon>
        <taxon>Phallales</taxon>
        <taxon>Clathraceae</taxon>
        <taxon>Clathrus</taxon>
    </lineage>
</organism>
<comment type="caution">
    <text evidence="1">The sequence shown here is derived from an EMBL/GenBank/DDBJ whole genome shotgun (WGS) entry which is preliminary data.</text>
</comment>
<proteinExistence type="predicted"/>
<reference evidence="1" key="1">
    <citation type="submission" date="2021-10" db="EMBL/GenBank/DDBJ databases">
        <title>De novo Genome Assembly of Clathrus columnatus (Basidiomycota, Fungi) Using Illumina and Nanopore Sequence Data.</title>
        <authorList>
            <person name="Ogiso-Tanaka E."/>
            <person name="Itagaki H."/>
            <person name="Hosoya T."/>
            <person name="Hosaka K."/>
        </authorList>
    </citation>
    <scope>NUCLEOTIDE SEQUENCE</scope>
    <source>
        <strain evidence="1">MO-923</strain>
    </source>
</reference>
<keyword evidence="2" id="KW-1185">Reference proteome</keyword>
<sequence>MSRFRVDADATKHQLKMPDGASPLLWSYELIGRAMREMVNLKAFEWFPDKTPIFDVENSIVKGCPNLRVLKPVPESPIELDSVPVDRLYVSLFETPIMYNMVSFTVQSLWDALDSGKAMMNFLTTCRQLEYLNLYISDQALVEDLILCGRWSNLRNLSLRIHQDHDTQPTEEATRDFVVFHSNLVSLTWHISFKNKENPNDYSERIQLIVTSLPSGSLPRLQVLDGNEDFVRTIVTTPCSPSRHLKKITNFPMDTKTWESPIWNLQGLNIYYLKIVTLSINSLSQLATFCLLFPNVECVDFSEGLEKLFPTNWRNSNMLHVEDEDEIDKDEDNAESREEYNHIIFSWIHSRLPKLEFCASDSWGVNFLQTIFPVYWEWASVPMEGFHAERERDFTVPEESDQSVGAFLTNDLVDA</sequence>
<evidence type="ECO:0000313" key="1">
    <source>
        <dbReference type="EMBL" id="GJJ10797.1"/>
    </source>
</evidence>
<dbReference type="Proteomes" id="UP001050691">
    <property type="component" value="Unassembled WGS sequence"/>
</dbReference>
<dbReference type="EMBL" id="BPWL01000005">
    <property type="protein sequence ID" value="GJJ10797.1"/>
    <property type="molecule type" value="Genomic_DNA"/>
</dbReference>
<dbReference type="InterPro" id="IPR032675">
    <property type="entry name" value="LRR_dom_sf"/>
</dbReference>
<evidence type="ECO:0000313" key="2">
    <source>
        <dbReference type="Proteomes" id="UP001050691"/>
    </source>
</evidence>
<accession>A0AAV5AB44</accession>
<name>A0AAV5AB44_9AGAM</name>